<evidence type="ECO:0000313" key="1">
    <source>
        <dbReference type="EMBL" id="OOL82197.1"/>
    </source>
</evidence>
<proteinExistence type="predicted"/>
<comment type="caution">
    <text evidence="1">The sequence shown here is derived from an EMBL/GenBank/DDBJ whole genome shotgun (WGS) entry which is preliminary data.</text>
</comment>
<dbReference type="AlphaFoldDB" id="A0A1B5FT74"/>
<gene>
    <name evidence="1" type="ORF">B1P95_10585</name>
</gene>
<dbReference type="Proteomes" id="UP000191171">
    <property type="component" value="Unassembled WGS sequence"/>
</dbReference>
<sequence>MVALLNRGVFGTTYSWIFFTTVPNDFYRMDTEKKQVTKCLLLL</sequence>
<evidence type="ECO:0000313" key="2">
    <source>
        <dbReference type="Proteomes" id="UP000191171"/>
    </source>
</evidence>
<protein>
    <submittedName>
        <fullName evidence="1">Uncharacterized protein</fullName>
    </submittedName>
</protein>
<name>A0A1B5FT74_ENTFC</name>
<accession>A0A1B5FT74</accession>
<dbReference type="EMBL" id="MVGJ01000059">
    <property type="protein sequence ID" value="OOL82197.1"/>
    <property type="molecule type" value="Genomic_DNA"/>
</dbReference>
<organism evidence="1 2">
    <name type="scientific">Enterococcus faecium</name>
    <name type="common">Streptococcus faecium</name>
    <dbReference type="NCBI Taxonomy" id="1352"/>
    <lineage>
        <taxon>Bacteria</taxon>
        <taxon>Bacillati</taxon>
        <taxon>Bacillota</taxon>
        <taxon>Bacilli</taxon>
        <taxon>Lactobacillales</taxon>
        <taxon>Enterococcaceae</taxon>
        <taxon>Enterococcus</taxon>
    </lineage>
</organism>
<reference evidence="1 2" key="1">
    <citation type="submission" date="2017-02" db="EMBL/GenBank/DDBJ databases">
        <title>Clonality and virulence of isolates of VRE in Hematopoietic Stem Cell Transplanted (HSCT) patients.</title>
        <authorList>
            <person name="Marchi A.P."/>
            <person name="Martins R.C."/>
            <person name="Marie S.K."/>
            <person name="Levin A.S."/>
            <person name="Costa S.F."/>
        </authorList>
    </citation>
    <scope>NUCLEOTIDE SEQUENCE [LARGE SCALE GENOMIC DNA]</scope>
    <source>
        <strain evidence="1 2">LIM1759</strain>
    </source>
</reference>